<evidence type="ECO:0000256" key="5">
    <source>
        <dbReference type="ARBA" id="ARBA00022723"/>
    </source>
</evidence>
<comment type="pathway">
    <text evidence="2 11">Protein modification; protein ubiquitination.</text>
</comment>
<dbReference type="InterPro" id="IPR001841">
    <property type="entry name" value="Znf_RING"/>
</dbReference>
<dbReference type="InterPro" id="IPR004170">
    <property type="entry name" value="WWE_dom"/>
</dbReference>
<evidence type="ECO:0000259" key="14">
    <source>
        <dbReference type="PROSITE" id="PS50918"/>
    </source>
</evidence>
<dbReference type="PROSITE" id="PS50918">
    <property type="entry name" value="WWE"/>
    <property type="match status" value="1"/>
</dbReference>
<feature type="compositionally biased region" description="Polar residues" evidence="12">
    <location>
        <begin position="190"/>
        <end position="203"/>
    </location>
</feature>
<evidence type="ECO:0000256" key="8">
    <source>
        <dbReference type="ARBA" id="ARBA00022833"/>
    </source>
</evidence>
<dbReference type="GO" id="GO:0061630">
    <property type="term" value="F:ubiquitin protein ligase activity"/>
    <property type="evidence" value="ECO:0007669"/>
    <property type="project" value="UniProtKB-UniRule"/>
</dbReference>
<evidence type="ECO:0000256" key="10">
    <source>
        <dbReference type="PROSITE-ProRule" id="PRU00175"/>
    </source>
</evidence>
<dbReference type="GO" id="GO:0008270">
    <property type="term" value="F:zinc ion binding"/>
    <property type="evidence" value="ECO:0007669"/>
    <property type="project" value="UniProtKB-KW"/>
</dbReference>
<gene>
    <name evidence="15" type="primary">Dtx2</name>
</gene>
<dbReference type="SUPFAM" id="SSF117839">
    <property type="entry name" value="WWE domain"/>
    <property type="match status" value="2"/>
</dbReference>
<comment type="catalytic activity">
    <reaction evidence="1 11">
        <text>S-ubiquitinyl-[E2 ubiquitin-conjugating enzyme]-L-cysteine + [acceptor protein]-L-lysine = [E2 ubiquitin-conjugating enzyme]-L-cysteine + N(6)-ubiquitinyl-[acceptor protein]-L-lysine.</text>
        <dbReference type="EC" id="2.3.2.27"/>
    </reaction>
</comment>
<comment type="similarity">
    <text evidence="3 11">Belongs to the Deltex family.</text>
</comment>
<dbReference type="GO" id="GO:0005737">
    <property type="term" value="C:cytoplasm"/>
    <property type="evidence" value="ECO:0007669"/>
    <property type="project" value="UniProtKB-SubCell"/>
</dbReference>
<evidence type="ECO:0000256" key="6">
    <source>
        <dbReference type="ARBA" id="ARBA00022737"/>
    </source>
</evidence>
<dbReference type="SMART" id="SM00678">
    <property type="entry name" value="WWE"/>
    <property type="match status" value="1"/>
</dbReference>
<dbReference type="GO" id="GO:0007219">
    <property type="term" value="P:Notch signaling pathway"/>
    <property type="evidence" value="ECO:0007669"/>
    <property type="project" value="UniProtKB-KW"/>
</dbReference>
<dbReference type="Gene3D" id="3.30.40.10">
    <property type="entry name" value="Zinc/RING finger domain, C3HC4 (zinc finger)"/>
    <property type="match status" value="1"/>
</dbReference>
<dbReference type="InterPro" id="IPR037197">
    <property type="entry name" value="WWE_dom_sf"/>
</dbReference>
<dbReference type="InterPro" id="IPR039398">
    <property type="entry name" value="Deltex_fam"/>
</dbReference>
<dbReference type="Gene3D" id="3.30.720.50">
    <property type="match status" value="2"/>
</dbReference>
<evidence type="ECO:0000256" key="7">
    <source>
        <dbReference type="ARBA" id="ARBA00022771"/>
    </source>
</evidence>
<organism evidence="15">
    <name type="scientific">Phallusia mammillata</name>
    <dbReference type="NCBI Taxonomy" id="59560"/>
    <lineage>
        <taxon>Eukaryota</taxon>
        <taxon>Metazoa</taxon>
        <taxon>Chordata</taxon>
        <taxon>Tunicata</taxon>
        <taxon>Ascidiacea</taxon>
        <taxon>Phlebobranchia</taxon>
        <taxon>Ascidiidae</taxon>
        <taxon>Phallusia</taxon>
    </lineage>
</organism>
<dbReference type="PROSITE" id="PS50089">
    <property type="entry name" value="ZF_RING_2"/>
    <property type="match status" value="1"/>
</dbReference>
<proteinExistence type="evidence at transcript level"/>
<dbReference type="SUPFAM" id="SSF57850">
    <property type="entry name" value="RING/U-box"/>
    <property type="match status" value="1"/>
</dbReference>
<dbReference type="Pfam" id="PF18102">
    <property type="entry name" value="DTC"/>
    <property type="match status" value="1"/>
</dbReference>
<keyword evidence="11" id="KW-0963">Cytoplasm</keyword>
<dbReference type="AlphaFoldDB" id="A0A6F9DAU3"/>
<evidence type="ECO:0000256" key="3">
    <source>
        <dbReference type="ARBA" id="ARBA00009413"/>
    </source>
</evidence>
<accession>A0A6F9DAU3</accession>
<evidence type="ECO:0000256" key="12">
    <source>
        <dbReference type="SAM" id="MobiDB-lite"/>
    </source>
</evidence>
<feature type="domain" description="WWE" evidence="14">
    <location>
        <begin position="79"/>
        <end position="163"/>
    </location>
</feature>
<keyword evidence="9" id="KW-0914">Notch signaling pathway</keyword>
<dbReference type="CDD" id="cd09633">
    <property type="entry name" value="Deltex_C"/>
    <property type="match status" value="1"/>
</dbReference>
<protein>
    <recommendedName>
        <fullName evidence="11">E3 ubiquitin-protein ligase</fullName>
        <ecNumber evidence="11">2.3.2.27</ecNumber>
    </recommendedName>
</protein>
<comment type="subcellular location">
    <subcellularLocation>
        <location evidence="11">Cytoplasm</location>
    </subcellularLocation>
</comment>
<evidence type="ECO:0000256" key="2">
    <source>
        <dbReference type="ARBA" id="ARBA00004906"/>
    </source>
</evidence>
<keyword evidence="4 11" id="KW-0808">Transferase</keyword>
<keyword evidence="6" id="KW-0677">Repeat</keyword>
<evidence type="ECO:0000313" key="15">
    <source>
        <dbReference type="EMBL" id="CAB3240092.1"/>
    </source>
</evidence>
<dbReference type="InterPro" id="IPR018123">
    <property type="entry name" value="WWE-dom_subgr"/>
</dbReference>
<keyword evidence="7 10" id="KW-0863">Zinc-finger</keyword>
<dbReference type="EMBL" id="LR784670">
    <property type="protein sequence ID" value="CAB3240092.1"/>
    <property type="molecule type" value="mRNA"/>
</dbReference>
<feature type="domain" description="RING-type" evidence="13">
    <location>
        <begin position="225"/>
        <end position="282"/>
    </location>
</feature>
<sequence>MPVSAKDCQIVVWEVQNELYPSWQMFDADFCWILEDAYAKYKKNPKLNRIAKLTQNRAFDFRELEEVDRATGRTCPIRRLELPSNCALAKQILWMWDSSAGGSPDWKPYPAEAINFIEKNYNKDMSIVDLSNKFASIDLNYTIDFQRQLQINNKTQNQRGIKRDKLKSPYPKLGSAIQSSISDDEKDQPETTSNEPTYKYSKSTTVPTDLKSFAIALPDVPKEDCCICMGSLQDESGFPASPGEDCCHVLELKQCQHKFHALCLKAAFNSDKSKSLMCPYCKKIYGEKTGIQPPGQMTDRIINQRLPGFNCRTISITYSIHNGVQTQGHPNPGQPYNAIGFPRQAFLPDNKEGQKILKLLKVAWKRKLIFTIGRSVTNGWDNCVTWNEIHHKTSMYHNSAHGYPDPGYFTNVIEELKAQGVTEADI</sequence>
<keyword evidence="5 11" id="KW-0479">Metal-binding</keyword>
<dbReference type="GO" id="GO:0016567">
    <property type="term" value="P:protein ubiquitination"/>
    <property type="evidence" value="ECO:0007669"/>
    <property type="project" value="UniProtKB-UniRule"/>
</dbReference>
<evidence type="ECO:0000256" key="4">
    <source>
        <dbReference type="ARBA" id="ARBA00022679"/>
    </source>
</evidence>
<dbReference type="InterPro" id="IPR039399">
    <property type="entry name" value="Deltex_C_sf"/>
</dbReference>
<dbReference type="UniPathway" id="UPA00143"/>
<dbReference type="Pfam" id="PF02825">
    <property type="entry name" value="WWE"/>
    <property type="match status" value="2"/>
</dbReference>
<dbReference type="Gene3D" id="3.30.390.130">
    <property type="match status" value="1"/>
</dbReference>
<dbReference type="PANTHER" id="PTHR12622">
    <property type="entry name" value="DELTEX-RELATED"/>
    <property type="match status" value="1"/>
</dbReference>
<feature type="region of interest" description="Disordered" evidence="12">
    <location>
        <begin position="155"/>
        <end position="203"/>
    </location>
</feature>
<dbReference type="InterPro" id="IPR039396">
    <property type="entry name" value="Deltex_C"/>
</dbReference>
<evidence type="ECO:0000256" key="11">
    <source>
        <dbReference type="RuleBase" id="RU367105"/>
    </source>
</evidence>
<reference evidence="15" key="1">
    <citation type="submission" date="2020-04" db="EMBL/GenBank/DDBJ databases">
        <authorList>
            <person name="Neveu A P."/>
        </authorList>
    </citation>
    <scope>NUCLEOTIDE SEQUENCE</scope>
    <source>
        <tissue evidence="15">Whole embryo</tissue>
    </source>
</reference>
<keyword evidence="8 11" id="KW-0862">Zinc</keyword>
<dbReference type="InterPro" id="IPR013083">
    <property type="entry name" value="Znf_RING/FYVE/PHD"/>
</dbReference>
<evidence type="ECO:0000256" key="9">
    <source>
        <dbReference type="ARBA" id="ARBA00022976"/>
    </source>
</evidence>
<evidence type="ECO:0000259" key="13">
    <source>
        <dbReference type="PROSITE" id="PS50089"/>
    </source>
</evidence>
<evidence type="ECO:0000256" key="1">
    <source>
        <dbReference type="ARBA" id="ARBA00000900"/>
    </source>
</evidence>
<dbReference type="EC" id="2.3.2.27" evidence="11"/>
<name>A0A6F9DAU3_9ASCI</name>